<evidence type="ECO:0000256" key="1">
    <source>
        <dbReference type="ARBA" id="ARBA00023118"/>
    </source>
</evidence>
<evidence type="ECO:0000313" key="4">
    <source>
        <dbReference type="Proteomes" id="UP001205748"/>
    </source>
</evidence>
<sequence>MSKNNIKAITLTILTESPVALSNDQGFGNYTPIKKSFRGDGVHAITSVATITYEMKKQLVQKGWQLSGMVLNTTGKDDKKKVTNMYPYEGSVDANDELGLETDIFGFLIPDKQLSKTSPLRIIPFESIHTYKNDLQLITNRGFLDHDMRREYYNKDGNKYIDELPTTQALANEEIFGDYYVYTITIELDRFGVQEVKEGKYLAPEDRVVMSKDIRKKALKDIIEVITELTRGIKHQSVHLKPLAVFGGAFENVIPYFWNDMKFNDNKLILDYVQETIESYELKRDNYIVGVSRRLETIGHNEKIEVDEAPVKVIKDLVRRLEIREDNKWYFKEGN</sequence>
<organism evidence="3 4">
    <name type="scientific">Irregularibacter muris</name>
    <dbReference type="NCBI Taxonomy" id="1796619"/>
    <lineage>
        <taxon>Bacteria</taxon>
        <taxon>Bacillati</taxon>
        <taxon>Bacillota</taxon>
        <taxon>Clostridia</taxon>
        <taxon>Eubacteriales</taxon>
        <taxon>Eubacteriaceae</taxon>
        <taxon>Irregularibacter</taxon>
    </lineage>
</organism>
<dbReference type="EMBL" id="JANKAS010000020">
    <property type="protein sequence ID" value="MCR1900131.1"/>
    <property type="molecule type" value="Genomic_DNA"/>
</dbReference>
<dbReference type="InterPro" id="IPR010154">
    <property type="entry name" value="CRISPR-assoc_Cas7/Cst2/DevR"/>
</dbReference>
<dbReference type="Proteomes" id="UP001205748">
    <property type="component" value="Unassembled WGS sequence"/>
</dbReference>
<name>A0AAE3HH86_9FIRM</name>
<dbReference type="Pfam" id="PF01905">
    <property type="entry name" value="DevR"/>
    <property type="match status" value="1"/>
</dbReference>
<keyword evidence="1" id="KW-0051">Antiviral defense</keyword>
<protein>
    <submittedName>
        <fullName evidence="3">Type I-B CRISPR-associated protein Cas7/Cst2/DevR</fullName>
    </submittedName>
</protein>
<dbReference type="InterPro" id="IPR013414">
    <property type="entry name" value="Cas7/Cst2/DevR_sub_I-B/Tneap"/>
</dbReference>
<gene>
    <name evidence="3" type="primary">cas7i</name>
    <name evidence="3" type="ORF">NSA47_14270</name>
</gene>
<keyword evidence="4" id="KW-1185">Reference proteome</keyword>
<proteinExistence type="predicted"/>
<dbReference type="GO" id="GO:0051607">
    <property type="term" value="P:defense response to virus"/>
    <property type="evidence" value="ECO:0007669"/>
    <property type="project" value="UniProtKB-KW"/>
</dbReference>
<accession>A0AAE3HH86</accession>
<dbReference type="RefSeq" id="WP_257533177.1">
    <property type="nucleotide sequence ID" value="NZ_JANKAS010000020.1"/>
</dbReference>
<evidence type="ECO:0000313" key="3">
    <source>
        <dbReference type="EMBL" id="MCR1900131.1"/>
    </source>
</evidence>
<reference evidence="3" key="1">
    <citation type="submission" date="2022-07" db="EMBL/GenBank/DDBJ databases">
        <title>Enhanced cultured diversity of the mouse gut microbiota enables custom-made synthetic communities.</title>
        <authorList>
            <person name="Afrizal A."/>
        </authorList>
    </citation>
    <scope>NUCLEOTIDE SEQUENCE</scope>
    <source>
        <strain evidence="3">DSM 28593</strain>
    </source>
</reference>
<comment type="function">
    <text evidence="2">CRISPR (clustered regularly interspaced short palindromic repeat) is an adaptive immune system that provides protection against mobile genetic elements (viruses, transposable elements and conjugative plasmids). CRISPR clusters contain spacers, sequences complementary to antecedent mobile elements, and target invading nucleic acids. CRISPR clusters are transcribed and processed into CRISPR RNA (crRNA).</text>
</comment>
<evidence type="ECO:0000256" key="2">
    <source>
        <dbReference type="ARBA" id="ARBA00025626"/>
    </source>
</evidence>
<dbReference type="AlphaFoldDB" id="A0AAE3HH86"/>
<dbReference type="NCBIfam" id="TIGR02585">
    <property type="entry name" value="cas_Cst2_DevR"/>
    <property type="match status" value="1"/>
</dbReference>
<comment type="caution">
    <text evidence="3">The sequence shown here is derived from an EMBL/GenBank/DDBJ whole genome shotgun (WGS) entry which is preliminary data.</text>
</comment>